<feature type="compositionally biased region" description="Basic and acidic residues" evidence="1">
    <location>
        <begin position="159"/>
        <end position="173"/>
    </location>
</feature>
<feature type="region of interest" description="Disordered" evidence="1">
    <location>
        <begin position="113"/>
        <end position="179"/>
    </location>
</feature>
<accession>A0AAN9TLH3</accession>
<evidence type="ECO:0000256" key="1">
    <source>
        <dbReference type="SAM" id="MobiDB-lite"/>
    </source>
</evidence>
<name>A0AAN9TLH3_9HEMI</name>
<feature type="compositionally biased region" description="Polar residues" evidence="1">
    <location>
        <begin position="139"/>
        <end position="153"/>
    </location>
</feature>
<feature type="compositionally biased region" description="Polar residues" evidence="1">
    <location>
        <begin position="41"/>
        <end position="63"/>
    </location>
</feature>
<sequence length="179" mass="20171">MRRGRLERDRKNDDDEVDVDDNNIDLVDNRHKINNTVILHATSVSPTGPNGEQAQTGDGSQPGSADRRQTSDAIPMAVHGIVVRTEDGHRRRRGLPEVTTFFECLPPQLLTRHSWSDEEHRRRKGPATAERDGDARTPASHTHQNSKPSTSRYTFYPAKDGKMSETSRAEGHPLRIVYK</sequence>
<dbReference type="Proteomes" id="UP001367676">
    <property type="component" value="Unassembled WGS sequence"/>
</dbReference>
<gene>
    <name evidence="2" type="ORF">V9T40_008770</name>
</gene>
<feature type="region of interest" description="Disordered" evidence="1">
    <location>
        <begin position="41"/>
        <end position="76"/>
    </location>
</feature>
<protein>
    <submittedName>
        <fullName evidence="2">Uncharacterized protein</fullName>
    </submittedName>
</protein>
<evidence type="ECO:0000313" key="3">
    <source>
        <dbReference type="Proteomes" id="UP001367676"/>
    </source>
</evidence>
<organism evidence="2 3">
    <name type="scientific">Parthenolecanium corni</name>
    <dbReference type="NCBI Taxonomy" id="536013"/>
    <lineage>
        <taxon>Eukaryota</taxon>
        <taxon>Metazoa</taxon>
        <taxon>Ecdysozoa</taxon>
        <taxon>Arthropoda</taxon>
        <taxon>Hexapoda</taxon>
        <taxon>Insecta</taxon>
        <taxon>Pterygota</taxon>
        <taxon>Neoptera</taxon>
        <taxon>Paraneoptera</taxon>
        <taxon>Hemiptera</taxon>
        <taxon>Sternorrhyncha</taxon>
        <taxon>Coccoidea</taxon>
        <taxon>Coccidae</taxon>
        <taxon>Parthenolecanium</taxon>
    </lineage>
</organism>
<feature type="region of interest" description="Disordered" evidence="1">
    <location>
        <begin position="1"/>
        <end position="21"/>
    </location>
</feature>
<proteinExistence type="predicted"/>
<keyword evidence="3" id="KW-1185">Reference proteome</keyword>
<evidence type="ECO:0000313" key="2">
    <source>
        <dbReference type="EMBL" id="KAK7601329.1"/>
    </source>
</evidence>
<feature type="compositionally biased region" description="Basic and acidic residues" evidence="1">
    <location>
        <begin position="1"/>
        <end position="13"/>
    </location>
</feature>
<dbReference type="AlphaFoldDB" id="A0AAN9TLH3"/>
<comment type="caution">
    <text evidence="2">The sequence shown here is derived from an EMBL/GenBank/DDBJ whole genome shotgun (WGS) entry which is preliminary data.</text>
</comment>
<reference evidence="2 3" key="1">
    <citation type="submission" date="2024-03" db="EMBL/GenBank/DDBJ databases">
        <title>Adaptation during the transition from Ophiocordyceps entomopathogen to insect associate is accompanied by gene loss and intensified selection.</title>
        <authorList>
            <person name="Ward C.M."/>
            <person name="Onetto C.A."/>
            <person name="Borneman A.R."/>
        </authorList>
    </citation>
    <scope>NUCLEOTIDE SEQUENCE [LARGE SCALE GENOMIC DNA]</scope>
    <source>
        <strain evidence="2">AWRI1</strain>
        <tissue evidence="2">Single Adult Female</tissue>
    </source>
</reference>
<dbReference type="EMBL" id="JBBCAQ010000010">
    <property type="protein sequence ID" value="KAK7601329.1"/>
    <property type="molecule type" value="Genomic_DNA"/>
</dbReference>